<evidence type="ECO:0000313" key="1">
    <source>
        <dbReference type="EMBL" id="KAI0093057.1"/>
    </source>
</evidence>
<comment type="caution">
    <text evidence="1">The sequence shown here is derived from an EMBL/GenBank/DDBJ whole genome shotgun (WGS) entry which is preliminary data.</text>
</comment>
<dbReference type="EMBL" id="MU274902">
    <property type="protein sequence ID" value="KAI0093057.1"/>
    <property type="molecule type" value="Genomic_DNA"/>
</dbReference>
<dbReference type="Proteomes" id="UP001055072">
    <property type="component" value="Unassembled WGS sequence"/>
</dbReference>
<name>A0ACB8UFC7_9APHY</name>
<organism evidence="1 2">
    <name type="scientific">Irpex rosettiformis</name>
    <dbReference type="NCBI Taxonomy" id="378272"/>
    <lineage>
        <taxon>Eukaryota</taxon>
        <taxon>Fungi</taxon>
        <taxon>Dikarya</taxon>
        <taxon>Basidiomycota</taxon>
        <taxon>Agaricomycotina</taxon>
        <taxon>Agaricomycetes</taxon>
        <taxon>Polyporales</taxon>
        <taxon>Irpicaceae</taxon>
        <taxon>Irpex</taxon>
    </lineage>
</organism>
<keyword evidence="2" id="KW-1185">Reference proteome</keyword>
<sequence length="407" mass="44015">MSTAESASRKKRSSEPAKRTSEDDHRRKRRNRTTQSCLNCHTSKRMCDRKRPCGRCTQLGLTGLCVYEVDDPSQQPDASDEKARLQKRVAELESVIRELKNKPHPRWAQTLDKAKLRLVADSNSVPTSPPRSSSEESEDPVNSSPRIRLHPPTPSSSTGSSPLLAAGSSKSSATMSPHFAPSPSASSNSSSLGSPPPTDAPSPLSLSPVDGAPEGGYDFASLLSTVYHDGAGLDGNLDNLLDGLMRGENLSLPHSDPCLMHHDRGHCGCLSDSTSYGVVLELSLRLRRAAEVLSHDVKHRASPNCPIHQRIADLDRRASEALANVNTTTPTFSPFGPQSNFAPPLPQASASRQNNVAVTVAPHSLHASVRSWDFKSTNSYPSPPCEDSFMSWEPSRRSSDWAQSSGL</sequence>
<protein>
    <submittedName>
        <fullName evidence="1">Uncharacterized protein</fullName>
    </submittedName>
</protein>
<proteinExistence type="predicted"/>
<gene>
    <name evidence="1" type="ORF">BDY19DRAFT_405215</name>
</gene>
<evidence type="ECO:0000313" key="2">
    <source>
        <dbReference type="Proteomes" id="UP001055072"/>
    </source>
</evidence>
<reference evidence="1" key="1">
    <citation type="journal article" date="2021" name="Environ. Microbiol.">
        <title>Gene family expansions and transcriptome signatures uncover fungal adaptations to wood decay.</title>
        <authorList>
            <person name="Hage H."/>
            <person name="Miyauchi S."/>
            <person name="Viragh M."/>
            <person name="Drula E."/>
            <person name="Min B."/>
            <person name="Chaduli D."/>
            <person name="Navarro D."/>
            <person name="Favel A."/>
            <person name="Norest M."/>
            <person name="Lesage-Meessen L."/>
            <person name="Balint B."/>
            <person name="Merenyi Z."/>
            <person name="de Eugenio L."/>
            <person name="Morin E."/>
            <person name="Martinez A.T."/>
            <person name="Baldrian P."/>
            <person name="Stursova M."/>
            <person name="Martinez M.J."/>
            <person name="Novotny C."/>
            <person name="Magnuson J.K."/>
            <person name="Spatafora J.W."/>
            <person name="Maurice S."/>
            <person name="Pangilinan J."/>
            <person name="Andreopoulos W."/>
            <person name="LaButti K."/>
            <person name="Hundley H."/>
            <person name="Na H."/>
            <person name="Kuo A."/>
            <person name="Barry K."/>
            <person name="Lipzen A."/>
            <person name="Henrissat B."/>
            <person name="Riley R."/>
            <person name="Ahrendt S."/>
            <person name="Nagy L.G."/>
            <person name="Grigoriev I.V."/>
            <person name="Martin F."/>
            <person name="Rosso M.N."/>
        </authorList>
    </citation>
    <scope>NUCLEOTIDE SEQUENCE</scope>
    <source>
        <strain evidence="1">CBS 384.51</strain>
    </source>
</reference>
<accession>A0ACB8UFC7</accession>